<feature type="coiled-coil region" evidence="1">
    <location>
        <begin position="27"/>
        <end position="54"/>
    </location>
</feature>
<organism evidence="2 3">
    <name type="scientific">Providencia huaxiensis</name>
    <dbReference type="NCBI Taxonomy" id="2027290"/>
    <lineage>
        <taxon>Bacteria</taxon>
        <taxon>Pseudomonadati</taxon>
        <taxon>Pseudomonadota</taxon>
        <taxon>Gammaproteobacteria</taxon>
        <taxon>Enterobacterales</taxon>
        <taxon>Morganellaceae</taxon>
        <taxon>Providencia</taxon>
    </lineage>
</organism>
<dbReference type="Proteomes" id="UP000674270">
    <property type="component" value="Unassembled WGS sequence"/>
</dbReference>
<protein>
    <recommendedName>
        <fullName evidence="4">DUF2570 domain-containing protein</fullName>
    </recommendedName>
</protein>
<accession>A0A8I2D4S1</accession>
<gene>
    <name evidence="2" type="ORF">J7T18_00430</name>
</gene>
<evidence type="ECO:0000256" key="1">
    <source>
        <dbReference type="SAM" id="Coils"/>
    </source>
</evidence>
<dbReference type="RefSeq" id="WP_210847897.1">
    <property type="nucleotide sequence ID" value="NZ_JAGKLY010000001.1"/>
</dbReference>
<name>A0A8I2D4S1_9GAMM</name>
<evidence type="ECO:0000313" key="2">
    <source>
        <dbReference type="EMBL" id="MBQ0266765.1"/>
    </source>
</evidence>
<dbReference type="EMBL" id="JAGKLY010000001">
    <property type="protein sequence ID" value="MBQ0266765.1"/>
    <property type="molecule type" value="Genomic_DNA"/>
</dbReference>
<comment type="caution">
    <text evidence="2">The sequence shown here is derived from an EMBL/GenBank/DDBJ whole genome shotgun (WGS) entry which is preliminary data.</text>
</comment>
<dbReference type="AlphaFoldDB" id="A0A8I2D4S1"/>
<proteinExistence type="predicted"/>
<sequence>MKFDKSFWLFIMVVGIGWWVVTEHDTRIEVQKENKQLRQDNKSLSETISKQSLQFNRFNQISLIAYRNGIQADTKAQEKIIEYRTILKKEPVCDPLVPQHIANGLYEYTNELRSSAMHTNTSDIN</sequence>
<evidence type="ECO:0000313" key="3">
    <source>
        <dbReference type="Proteomes" id="UP000674270"/>
    </source>
</evidence>
<keyword evidence="1" id="KW-0175">Coiled coil</keyword>
<evidence type="ECO:0008006" key="4">
    <source>
        <dbReference type="Google" id="ProtNLM"/>
    </source>
</evidence>
<reference evidence="2" key="1">
    <citation type="submission" date="2021-03" db="EMBL/GenBank/DDBJ databases">
        <authorList>
            <person name="Stanton E."/>
        </authorList>
    </citation>
    <scope>NUCLEOTIDE SEQUENCE</scope>
    <source>
        <strain evidence="2">2020EL-00113</strain>
    </source>
</reference>